<dbReference type="InterPro" id="IPR001810">
    <property type="entry name" value="F-box_dom"/>
</dbReference>
<dbReference type="Pfam" id="PF01429">
    <property type="entry name" value="MBD"/>
    <property type="match status" value="1"/>
</dbReference>
<dbReference type="InterPro" id="IPR001739">
    <property type="entry name" value="Methyl_CpG_DNA-bd"/>
</dbReference>
<protein>
    <recommendedName>
        <fullName evidence="2">MBD domain-containing protein</fullName>
    </recommendedName>
</protein>
<evidence type="ECO:0000313" key="3">
    <source>
        <dbReference type="EMBL" id="CAH1123904.1"/>
    </source>
</evidence>
<dbReference type="AlphaFoldDB" id="A0A9P0DK18"/>
<feature type="compositionally biased region" description="Polar residues" evidence="1">
    <location>
        <begin position="110"/>
        <end position="124"/>
    </location>
</feature>
<dbReference type="Gene3D" id="3.80.10.10">
    <property type="entry name" value="Ribonuclease Inhibitor"/>
    <property type="match status" value="1"/>
</dbReference>
<dbReference type="Pfam" id="PF12937">
    <property type="entry name" value="F-box-like"/>
    <property type="match status" value="1"/>
</dbReference>
<evidence type="ECO:0000313" key="4">
    <source>
        <dbReference type="Proteomes" id="UP001152799"/>
    </source>
</evidence>
<dbReference type="CDD" id="cd00122">
    <property type="entry name" value="MBD"/>
    <property type="match status" value="1"/>
</dbReference>
<proteinExistence type="predicted"/>
<dbReference type="InterPro" id="IPR016177">
    <property type="entry name" value="DNA-bd_dom_sf"/>
</dbReference>
<dbReference type="GO" id="GO:0003677">
    <property type="term" value="F:DNA binding"/>
    <property type="evidence" value="ECO:0007669"/>
    <property type="project" value="InterPro"/>
</dbReference>
<dbReference type="SUPFAM" id="SSF81383">
    <property type="entry name" value="F-box domain"/>
    <property type="match status" value="1"/>
</dbReference>
<feature type="region of interest" description="Disordered" evidence="1">
    <location>
        <begin position="1"/>
        <end position="187"/>
    </location>
</feature>
<evidence type="ECO:0000256" key="1">
    <source>
        <dbReference type="SAM" id="MobiDB-lite"/>
    </source>
</evidence>
<sequence length="882" mass="99437">MENEDSKMESETVVENSSPVTEIEASKETNVELTEAESASSEKSTQNGALEPNKIPENDDNQTKESALEPVEVTEPKITENGAHTKELQVGTQKNSEKPEEEKLEQEQEIASNNTIEENPTRVTRGTKRKANDEINEITREEASNKKIQQKENQNESSHLTKEDLTSNSYSNSNVMGKGRRARVPNKRYSEIMLTPPNKKSSVAAAKVPMEEPIDDPMEAPMIALEKSLSVKDDLLGDFAGFDSAITAASSTKSKVTHDFQDPKYLKPFKYGWKRELVWRSTNVRDQLRMGDIYYYNPAGQKLRSFREISQHLNNEKLTLDNFLFFKVPLGVNDPDKEIVRHAGEGRKSTSSKATPRKTDSLVVGVTPTNSRSKRSSAVGVINAAREKEKEVAIPSSPRNKKKAPAKRGRSAKKTDLLTKPEPMEVDLAPTKSRTRTSLRQGKDTLDQSKTQSRNQKPKRVSSSSEGRSLLMANYLQNLAFGYTNLLSIFQYLKVQDLLRAGRACKMWRDISRNPILWETIRMKNSKVYSFEGLSNALKRYNTVNLDLRKMLLPNKGNDIWPEFSNSIGEVQTLKKIEFCRCPAAVMEKLPISNPNLEIINSVMIKSDIMNFDSFANLNYIKELRIKAVTSMTLNSILSLKELKNLKILALTSVLHLNRLELSVLAELTNLESLDLGECTEFPATFGQDVLIKLEKLEKLRLEKGQDSCHTFELLDTVKDMKNLQQLELINFDIKAGFDKAIESCTQLKKLMIIPTYVSQSATTNNMVMASALRLRASLTHFVWGVTLELIRVTELFVDQCDDKKNKKVTGTLDCIPVLKPVPDISKDQTIQPASNPPQVEILPLTNLQKLLLNSLPTTRVKILKIPFHATWRQTLQDSAYL</sequence>
<feature type="compositionally biased region" description="Polar residues" evidence="1">
    <location>
        <begin position="166"/>
        <end position="175"/>
    </location>
</feature>
<feature type="compositionally biased region" description="Basic and acidic residues" evidence="1">
    <location>
        <begin position="54"/>
        <end position="67"/>
    </location>
</feature>
<dbReference type="Gene3D" id="1.20.1280.50">
    <property type="match status" value="1"/>
</dbReference>
<dbReference type="InterPro" id="IPR032675">
    <property type="entry name" value="LRR_dom_sf"/>
</dbReference>
<dbReference type="PANTHER" id="PTHR15739:SF5">
    <property type="entry name" value="LD23158P"/>
    <property type="match status" value="1"/>
</dbReference>
<accession>A0A9P0DK18</accession>
<feature type="compositionally biased region" description="Basic and acidic residues" evidence="1">
    <location>
        <begin position="1"/>
        <end position="10"/>
    </location>
</feature>
<dbReference type="SUPFAM" id="SSF52047">
    <property type="entry name" value="RNI-like"/>
    <property type="match status" value="1"/>
</dbReference>
<dbReference type="SMART" id="SM00391">
    <property type="entry name" value="MBD"/>
    <property type="match status" value="1"/>
</dbReference>
<feature type="compositionally biased region" description="Basic residues" evidence="1">
    <location>
        <begin position="399"/>
        <end position="412"/>
    </location>
</feature>
<dbReference type="Gene3D" id="3.30.890.10">
    <property type="entry name" value="Methyl-cpg-binding Protein 2, Chain A"/>
    <property type="match status" value="1"/>
</dbReference>
<dbReference type="EMBL" id="OU892287">
    <property type="protein sequence ID" value="CAH1123904.1"/>
    <property type="molecule type" value="Genomic_DNA"/>
</dbReference>
<feature type="compositionally biased region" description="Polar residues" evidence="1">
    <location>
        <begin position="448"/>
        <end position="466"/>
    </location>
</feature>
<feature type="domain" description="MBD" evidence="2">
    <location>
        <begin position="259"/>
        <end position="333"/>
    </location>
</feature>
<dbReference type="SUPFAM" id="SSF54171">
    <property type="entry name" value="DNA-binding domain"/>
    <property type="match status" value="1"/>
</dbReference>
<dbReference type="PROSITE" id="PS50982">
    <property type="entry name" value="MBD"/>
    <property type="match status" value="1"/>
</dbReference>
<organism evidence="3 4">
    <name type="scientific">Ceutorhynchus assimilis</name>
    <name type="common">cabbage seed weevil</name>
    <dbReference type="NCBI Taxonomy" id="467358"/>
    <lineage>
        <taxon>Eukaryota</taxon>
        <taxon>Metazoa</taxon>
        <taxon>Ecdysozoa</taxon>
        <taxon>Arthropoda</taxon>
        <taxon>Hexapoda</taxon>
        <taxon>Insecta</taxon>
        <taxon>Pterygota</taxon>
        <taxon>Neoptera</taxon>
        <taxon>Endopterygota</taxon>
        <taxon>Coleoptera</taxon>
        <taxon>Polyphaga</taxon>
        <taxon>Cucujiformia</taxon>
        <taxon>Curculionidae</taxon>
        <taxon>Ceutorhynchinae</taxon>
        <taxon>Ceutorhynchus</taxon>
    </lineage>
</organism>
<name>A0A9P0DK18_9CUCU</name>
<reference evidence="3" key="1">
    <citation type="submission" date="2022-01" db="EMBL/GenBank/DDBJ databases">
        <authorList>
            <person name="King R."/>
        </authorList>
    </citation>
    <scope>NUCLEOTIDE SEQUENCE</scope>
</reference>
<feature type="compositionally biased region" description="Basic and acidic residues" evidence="1">
    <location>
        <begin position="413"/>
        <end position="423"/>
    </location>
</feature>
<feature type="compositionally biased region" description="Basic and acidic residues" evidence="1">
    <location>
        <begin position="74"/>
        <end position="87"/>
    </location>
</feature>
<keyword evidence="4" id="KW-1185">Reference proteome</keyword>
<gene>
    <name evidence="3" type="ORF">CEUTPL_LOCUS2889</name>
</gene>
<feature type="region of interest" description="Disordered" evidence="1">
    <location>
        <begin position="342"/>
        <end position="466"/>
    </location>
</feature>
<evidence type="ECO:0000259" key="2">
    <source>
        <dbReference type="PROSITE" id="PS50982"/>
    </source>
</evidence>
<dbReference type="InterPro" id="IPR052283">
    <property type="entry name" value="GenomicStab_NeuMorph_Reg"/>
</dbReference>
<dbReference type="InterPro" id="IPR036047">
    <property type="entry name" value="F-box-like_dom_sf"/>
</dbReference>
<dbReference type="PANTHER" id="PTHR15739">
    <property type="entry name" value="ZINC FINGER PROTEIN"/>
    <property type="match status" value="1"/>
</dbReference>
<feature type="compositionally biased region" description="Basic and acidic residues" evidence="1">
    <location>
        <begin position="130"/>
        <end position="165"/>
    </location>
</feature>
<dbReference type="Proteomes" id="UP001152799">
    <property type="component" value="Chromosome 11"/>
</dbReference>